<name>A0A099KMM9_COLPS</name>
<dbReference type="SUPFAM" id="SSF53850">
    <property type="entry name" value="Periplasmic binding protein-like II"/>
    <property type="match status" value="1"/>
</dbReference>
<dbReference type="OrthoDB" id="9786526at2"/>
<dbReference type="InterPro" id="IPR058163">
    <property type="entry name" value="LysR-type_TF_proteobact-type"/>
</dbReference>
<evidence type="ECO:0000259" key="5">
    <source>
        <dbReference type="PROSITE" id="PS50931"/>
    </source>
</evidence>
<keyword evidence="4" id="KW-0804">Transcription</keyword>
<reference evidence="6 7" key="1">
    <citation type="submission" date="2014-08" db="EMBL/GenBank/DDBJ databases">
        <title>Genomic and Phenotypic Diversity of Colwellia psychrerythraea strains from Disparate Marine Basins.</title>
        <authorList>
            <person name="Techtmann S.M."/>
            <person name="Stelling S.C."/>
            <person name="Utturkar S.M."/>
            <person name="Alshibli N."/>
            <person name="Harris A."/>
            <person name="Brown S.D."/>
            <person name="Hazen T.C."/>
        </authorList>
    </citation>
    <scope>NUCLEOTIDE SEQUENCE [LARGE SCALE GENOMIC DNA]</scope>
    <source>
        <strain evidence="6 7">GAB14E</strain>
    </source>
</reference>
<evidence type="ECO:0000256" key="3">
    <source>
        <dbReference type="ARBA" id="ARBA00023125"/>
    </source>
</evidence>
<dbReference type="InterPro" id="IPR036390">
    <property type="entry name" value="WH_DNA-bd_sf"/>
</dbReference>
<dbReference type="FunFam" id="3.40.190.290:FF:000001">
    <property type="entry name" value="Transcriptional regulator, LysR family"/>
    <property type="match status" value="1"/>
</dbReference>
<comment type="similarity">
    <text evidence="1">Belongs to the LysR transcriptional regulatory family.</text>
</comment>
<dbReference type="Gene3D" id="1.10.10.10">
    <property type="entry name" value="Winged helix-like DNA-binding domain superfamily/Winged helix DNA-binding domain"/>
    <property type="match status" value="1"/>
</dbReference>
<dbReference type="Gene3D" id="3.40.190.290">
    <property type="match status" value="1"/>
</dbReference>
<dbReference type="SUPFAM" id="SSF46785">
    <property type="entry name" value="Winged helix' DNA-binding domain"/>
    <property type="match status" value="1"/>
</dbReference>
<evidence type="ECO:0000256" key="1">
    <source>
        <dbReference type="ARBA" id="ARBA00009437"/>
    </source>
</evidence>
<dbReference type="EMBL" id="JQEC01000040">
    <property type="protein sequence ID" value="KGJ91721.1"/>
    <property type="molecule type" value="Genomic_DNA"/>
</dbReference>
<dbReference type="PROSITE" id="PS50931">
    <property type="entry name" value="HTH_LYSR"/>
    <property type="match status" value="1"/>
</dbReference>
<organism evidence="6 7">
    <name type="scientific">Colwellia psychrerythraea</name>
    <name type="common">Vibrio psychroerythus</name>
    <dbReference type="NCBI Taxonomy" id="28229"/>
    <lineage>
        <taxon>Bacteria</taxon>
        <taxon>Pseudomonadati</taxon>
        <taxon>Pseudomonadota</taxon>
        <taxon>Gammaproteobacteria</taxon>
        <taxon>Alteromonadales</taxon>
        <taxon>Colwelliaceae</taxon>
        <taxon>Colwellia</taxon>
    </lineage>
</organism>
<dbReference type="InterPro" id="IPR000847">
    <property type="entry name" value="LysR_HTH_N"/>
</dbReference>
<dbReference type="InterPro" id="IPR036388">
    <property type="entry name" value="WH-like_DNA-bd_sf"/>
</dbReference>
<dbReference type="CDD" id="cd08422">
    <property type="entry name" value="PBP2_CrgA_like"/>
    <property type="match status" value="1"/>
</dbReference>
<dbReference type="GO" id="GO:0003700">
    <property type="term" value="F:DNA-binding transcription factor activity"/>
    <property type="evidence" value="ECO:0007669"/>
    <property type="project" value="InterPro"/>
</dbReference>
<dbReference type="GO" id="GO:0003677">
    <property type="term" value="F:DNA binding"/>
    <property type="evidence" value="ECO:0007669"/>
    <property type="project" value="UniProtKB-KW"/>
</dbReference>
<keyword evidence="2" id="KW-0805">Transcription regulation</keyword>
<protein>
    <submittedName>
        <fullName evidence="6">Transcriptional regulator, LysR family</fullName>
    </submittedName>
</protein>
<gene>
    <name evidence="6" type="ORF">GAB14E_3203</name>
</gene>
<dbReference type="InterPro" id="IPR005119">
    <property type="entry name" value="LysR_subst-bd"/>
</dbReference>
<sequence>MDQIIAMRIFVRIIQLGSFTAVALEMGMTQSSISKKISALETRLGATLLTRSNRKVLLTEIGANYYEHCLSILNQVEEAEAQTKDYTLKPKGNLRINVPVAFGRIHIIPYLPQFMKTYPDISIELSFLDRKIDLLGDGFDLVIRIGHLADSNLVARKLGSSPRVIVASPEYVKIHAAPRDLYELKEHNCLVYTNLATTNIWHFAHQGKEVSVQVKGSMQSNSSDAILECVMSGIGIAVMPNWLIQPLLDSGDLVNIMADFVPTEFPINAVYPQNNYIPLKVRCFINYMKDAYLQEPVLHSHKQA</sequence>
<dbReference type="PATRIC" id="fig|28229.3.peg.2923"/>
<accession>A0A099KMM9</accession>
<dbReference type="PANTHER" id="PTHR30537">
    <property type="entry name" value="HTH-TYPE TRANSCRIPTIONAL REGULATOR"/>
    <property type="match status" value="1"/>
</dbReference>
<dbReference type="Pfam" id="PF03466">
    <property type="entry name" value="LysR_substrate"/>
    <property type="match status" value="1"/>
</dbReference>
<evidence type="ECO:0000256" key="4">
    <source>
        <dbReference type="ARBA" id="ARBA00023163"/>
    </source>
</evidence>
<evidence type="ECO:0000313" key="7">
    <source>
        <dbReference type="Proteomes" id="UP000029868"/>
    </source>
</evidence>
<dbReference type="PRINTS" id="PR00039">
    <property type="entry name" value="HTHLYSR"/>
</dbReference>
<evidence type="ECO:0000313" key="6">
    <source>
        <dbReference type="EMBL" id="KGJ91721.1"/>
    </source>
</evidence>
<keyword evidence="3" id="KW-0238">DNA-binding</keyword>
<proteinExistence type="inferred from homology"/>
<dbReference type="Proteomes" id="UP000029868">
    <property type="component" value="Unassembled WGS sequence"/>
</dbReference>
<dbReference type="Pfam" id="PF00126">
    <property type="entry name" value="HTH_1"/>
    <property type="match status" value="1"/>
</dbReference>
<dbReference type="AlphaFoldDB" id="A0A099KMM9"/>
<evidence type="ECO:0000256" key="2">
    <source>
        <dbReference type="ARBA" id="ARBA00023015"/>
    </source>
</evidence>
<dbReference type="PANTHER" id="PTHR30537:SF80">
    <property type="entry name" value="TRANSCRIPTIONAL REGULATOR"/>
    <property type="match status" value="1"/>
</dbReference>
<comment type="caution">
    <text evidence="6">The sequence shown here is derived from an EMBL/GenBank/DDBJ whole genome shotgun (WGS) entry which is preliminary data.</text>
</comment>
<dbReference type="RefSeq" id="WP_033082932.1">
    <property type="nucleotide sequence ID" value="NZ_JQEC01000040.1"/>
</dbReference>
<feature type="domain" description="HTH lysR-type" evidence="5">
    <location>
        <begin position="1"/>
        <end position="59"/>
    </location>
</feature>
<dbReference type="FunFam" id="1.10.10.10:FF:000001">
    <property type="entry name" value="LysR family transcriptional regulator"/>
    <property type="match status" value="1"/>
</dbReference>